<sequence length="33" mass="3274">MLSGLSILIMLSGLSKLIVLSGLIITAIAAACS</sequence>
<protein>
    <submittedName>
        <fullName evidence="2">Uncharacterized protein</fullName>
    </submittedName>
</protein>
<dbReference type="AlphaFoldDB" id="A0A0M0K7X4"/>
<feature type="non-terminal residue" evidence="2">
    <location>
        <position position="33"/>
    </location>
</feature>
<evidence type="ECO:0000256" key="1">
    <source>
        <dbReference type="SAM" id="Phobius"/>
    </source>
</evidence>
<gene>
    <name evidence="2" type="ORF">Ctob_016632</name>
</gene>
<name>A0A0M0K7X4_9EUKA</name>
<reference evidence="3" key="1">
    <citation type="journal article" date="2015" name="PLoS Genet.">
        <title>Genome Sequence and Transcriptome Analyses of Chrysochromulina tobin: Metabolic Tools for Enhanced Algal Fitness in the Prominent Order Prymnesiales (Haptophyceae).</title>
        <authorList>
            <person name="Hovde B.T."/>
            <person name="Deodato C.R."/>
            <person name="Hunsperger H.M."/>
            <person name="Ryken S.A."/>
            <person name="Yost W."/>
            <person name="Jha R.K."/>
            <person name="Patterson J."/>
            <person name="Monnat R.J. Jr."/>
            <person name="Barlow S.B."/>
            <person name="Starkenburg S.R."/>
            <person name="Cattolico R.A."/>
        </authorList>
    </citation>
    <scope>NUCLEOTIDE SEQUENCE</scope>
    <source>
        <strain evidence="3">CCMP291</strain>
    </source>
</reference>
<accession>A0A0M0K7X4</accession>
<comment type="caution">
    <text evidence="2">The sequence shown here is derived from an EMBL/GenBank/DDBJ whole genome shotgun (WGS) entry which is preliminary data.</text>
</comment>
<keyword evidence="1" id="KW-0812">Transmembrane</keyword>
<organism evidence="2 3">
    <name type="scientific">Chrysochromulina tobinii</name>
    <dbReference type="NCBI Taxonomy" id="1460289"/>
    <lineage>
        <taxon>Eukaryota</taxon>
        <taxon>Haptista</taxon>
        <taxon>Haptophyta</taxon>
        <taxon>Prymnesiophyceae</taxon>
        <taxon>Prymnesiales</taxon>
        <taxon>Chrysochromulinaceae</taxon>
        <taxon>Chrysochromulina</taxon>
    </lineage>
</organism>
<dbReference type="Proteomes" id="UP000037460">
    <property type="component" value="Unassembled WGS sequence"/>
</dbReference>
<keyword evidence="3" id="KW-1185">Reference proteome</keyword>
<feature type="transmembrane region" description="Helical" evidence="1">
    <location>
        <begin position="6"/>
        <end position="32"/>
    </location>
</feature>
<keyword evidence="1" id="KW-1133">Transmembrane helix</keyword>
<proteinExistence type="predicted"/>
<keyword evidence="1" id="KW-0472">Membrane</keyword>
<dbReference type="EMBL" id="JWZX01001204">
    <property type="protein sequence ID" value="KOO34478.1"/>
    <property type="molecule type" value="Genomic_DNA"/>
</dbReference>
<evidence type="ECO:0000313" key="2">
    <source>
        <dbReference type="EMBL" id="KOO34478.1"/>
    </source>
</evidence>
<evidence type="ECO:0000313" key="3">
    <source>
        <dbReference type="Proteomes" id="UP000037460"/>
    </source>
</evidence>